<dbReference type="SMART" id="SM00034">
    <property type="entry name" value="CLECT"/>
    <property type="match status" value="1"/>
</dbReference>
<dbReference type="SMART" id="SM00179">
    <property type="entry name" value="EGF_CA"/>
    <property type="match status" value="3"/>
</dbReference>
<dbReference type="PANTHER" id="PTHR12916:SF9">
    <property type="entry name" value="NEUROGENIC LOCUS NOTCH HOMOLOG PROTEIN 1-RELATED"/>
    <property type="match status" value="1"/>
</dbReference>
<feature type="disulfide bond" evidence="6">
    <location>
        <begin position="307"/>
        <end position="324"/>
    </location>
</feature>
<keyword evidence="2 7" id="KW-0732">Signal</keyword>
<dbReference type="InterPro" id="IPR000152">
    <property type="entry name" value="EGF-type_Asp/Asn_hydroxyl_site"/>
</dbReference>
<dbReference type="FunFam" id="3.10.100.10:FF:000107">
    <property type="entry name" value="Uncharacterized protein"/>
    <property type="match status" value="1"/>
</dbReference>
<dbReference type="PROSITE" id="PS00022">
    <property type="entry name" value="EGF_1"/>
    <property type="match status" value="3"/>
</dbReference>
<evidence type="ECO:0000256" key="7">
    <source>
        <dbReference type="SAM" id="SignalP"/>
    </source>
</evidence>
<organism evidence="10 11">
    <name type="scientific">Branchiostoma belcheri</name>
    <name type="common">Amphioxus</name>
    <dbReference type="NCBI Taxonomy" id="7741"/>
    <lineage>
        <taxon>Eukaryota</taxon>
        <taxon>Metazoa</taxon>
        <taxon>Chordata</taxon>
        <taxon>Cephalochordata</taxon>
        <taxon>Leptocardii</taxon>
        <taxon>Amphioxiformes</taxon>
        <taxon>Branchiostomatidae</taxon>
        <taxon>Branchiostoma</taxon>
    </lineage>
</organism>
<name>A0A6P4ZSF6_BRABE</name>
<dbReference type="SUPFAM" id="SSF56436">
    <property type="entry name" value="C-type lectin-like"/>
    <property type="match status" value="1"/>
</dbReference>
<reference evidence="11" key="1">
    <citation type="submission" date="2025-08" db="UniProtKB">
        <authorList>
            <consortium name="RefSeq"/>
        </authorList>
    </citation>
    <scope>IDENTIFICATION</scope>
    <source>
        <tissue evidence="11">Gonad</tissue>
    </source>
</reference>
<dbReference type="RefSeq" id="XP_019639763.1">
    <property type="nucleotide sequence ID" value="XM_019784204.1"/>
</dbReference>
<evidence type="ECO:0000313" key="10">
    <source>
        <dbReference type="Proteomes" id="UP000515135"/>
    </source>
</evidence>
<dbReference type="PROSITE" id="PS00010">
    <property type="entry name" value="ASX_HYDROXYL"/>
    <property type="match status" value="2"/>
</dbReference>
<evidence type="ECO:0000256" key="2">
    <source>
        <dbReference type="ARBA" id="ARBA00022729"/>
    </source>
</evidence>
<dbReference type="PROSITE" id="PS50026">
    <property type="entry name" value="EGF_3"/>
    <property type="match status" value="3"/>
</dbReference>
<dbReference type="SUPFAM" id="SSF57196">
    <property type="entry name" value="EGF/Laminin"/>
    <property type="match status" value="3"/>
</dbReference>
<accession>A0A6P4ZSF6</accession>
<dbReference type="InterPro" id="IPR018097">
    <property type="entry name" value="EGF_Ca-bd_CS"/>
</dbReference>
<evidence type="ECO:0000256" key="3">
    <source>
        <dbReference type="ARBA" id="ARBA00022737"/>
    </source>
</evidence>
<dbReference type="FunFam" id="2.10.25.10:FF:000520">
    <property type="entry name" value="Predicted protein"/>
    <property type="match status" value="1"/>
</dbReference>
<feature type="chain" id="PRO_5028174660" evidence="7">
    <location>
        <begin position="19"/>
        <end position="435"/>
    </location>
</feature>
<dbReference type="FunFam" id="2.10.25.10:FF:000004">
    <property type="entry name" value="Neurogenic locus notch 1"/>
    <property type="match status" value="1"/>
</dbReference>
<keyword evidence="10" id="KW-1185">Reference proteome</keyword>
<evidence type="ECO:0000313" key="11">
    <source>
        <dbReference type="RefSeq" id="XP_019639763.1"/>
    </source>
</evidence>
<protein>
    <submittedName>
        <fullName evidence="11">Fibropellin-1-like</fullName>
    </submittedName>
</protein>
<evidence type="ECO:0000259" key="8">
    <source>
        <dbReference type="PROSITE" id="PS50026"/>
    </source>
</evidence>
<dbReference type="Pfam" id="PF00008">
    <property type="entry name" value="EGF"/>
    <property type="match status" value="2"/>
</dbReference>
<dbReference type="AlphaFoldDB" id="A0A6P4ZSF6"/>
<dbReference type="GeneID" id="109481624"/>
<feature type="disulfide bond" evidence="6">
    <location>
        <begin position="326"/>
        <end position="335"/>
    </location>
</feature>
<dbReference type="Gene3D" id="2.10.25.10">
    <property type="entry name" value="Laminin"/>
    <property type="match status" value="3"/>
</dbReference>
<dbReference type="GO" id="GO:0005112">
    <property type="term" value="F:Notch binding"/>
    <property type="evidence" value="ECO:0007669"/>
    <property type="project" value="TreeGrafter"/>
</dbReference>
<evidence type="ECO:0000256" key="6">
    <source>
        <dbReference type="PROSITE-ProRule" id="PRU00076"/>
    </source>
</evidence>
<feature type="signal peptide" evidence="7">
    <location>
        <begin position="1"/>
        <end position="18"/>
    </location>
</feature>
<dbReference type="InterPro" id="IPR000742">
    <property type="entry name" value="EGF"/>
</dbReference>
<dbReference type="PROSITE" id="PS01187">
    <property type="entry name" value="EGF_CA"/>
    <property type="match status" value="1"/>
</dbReference>
<dbReference type="Proteomes" id="UP000515135">
    <property type="component" value="Unplaced"/>
</dbReference>
<feature type="disulfide bond" evidence="6">
    <location>
        <begin position="167"/>
        <end position="176"/>
    </location>
</feature>
<dbReference type="GO" id="GO:0005509">
    <property type="term" value="F:calcium ion binding"/>
    <property type="evidence" value="ECO:0007669"/>
    <property type="project" value="InterPro"/>
</dbReference>
<dbReference type="PANTHER" id="PTHR12916">
    <property type="entry name" value="CYTOCHROME C OXIDASE POLYPEPTIDE VIC-2"/>
    <property type="match status" value="1"/>
</dbReference>
<dbReference type="OrthoDB" id="6138650at2759"/>
<keyword evidence="3" id="KW-0677">Repeat</keyword>
<feature type="domain" description="EGF-like" evidence="8">
    <location>
        <begin position="141"/>
        <end position="177"/>
    </location>
</feature>
<evidence type="ECO:0000256" key="4">
    <source>
        <dbReference type="ARBA" id="ARBA00023157"/>
    </source>
</evidence>
<keyword evidence="5" id="KW-0325">Glycoprotein</keyword>
<feature type="domain" description="EGF-like" evidence="8">
    <location>
        <begin position="298"/>
        <end position="336"/>
    </location>
</feature>
<dbReference type="KEGG" id="bbel:109481624"/>
<feature type="disulfide bond" evidence="6">
    <location>
        <begin position="364"/>
        <end position="373"/>
    </location>
</feature>
<dbReference type="CDD" id="cd00037">
    <property type="entry name" value="CLECT"/>
    <property type="match status" value="1"/>
</dbReference>
<proteinExistence type="predicted"/>
<dbReference type="Pfam" id="PF00059">
    <property type="entry name" value="Lectin_C"/>
    <property type="match status" value="1"/>
</dbReference>
<feature type="domain" description="C-type lectin" evidence="9">
    <location>
        <begin position="181"/>
        <end position="296"/>
    </location>
</feature>
<dbReference type="InterPro" id="IPR001881">
    <property type="entry name" value="EGF-like_Ca-bd_dom"/>
</dbReference>
<evidence type="ECO:0000259" key="9">
    <source>
        <dbReference type="PROSITE" id="PS50041"/>
    </source>
</evidence>
<dbReference type="PRINTS" id="PR00010">
    <property type="entry name" value="EGFBLOOD"/>
</dbReference>
<dbReference type="PROSITE" id="PS50041">
    <property type="entry name" value="C_TYPE_LECTIN_2"/>
    <property type="match status" value="1"/>
</dbReference>
<dbReference type="GO" id="GO:0007219">
    <property type="term" value="P:Notch signaling pathway"/>
    <property type="evidence" value="ECO:0007669"/>
    <property type="project" value="TreeGrafter"/>
</dbReference>
<evidence type="ECO:0000256" key="1">
    <source>
        <dbReference type="ARBA" id="ARBA00022536"/>
    </source>
</evidence>
<dbReference type="InterPro" id="IPR016187">
    <property type="entry name" value="CTDL_fold"/>
</dbReference>
<gene>
    <name evidence="11" type="primary">LOC109481624</name>
</gene>
<evidence type="ECO:0000256" key="5">
    <source>
        <dbReference type="ARBA" id="ARBA00023180"/>
    </source>
</evidence>
<dbReference type="InterPro" id="IPR016186">
    <property type="entry name" value="C-type_lectin-like/link_sf"/>
</dbReference>
<dbReference type="CDD" id="cd00054">
    <property type="entry name" value="EGF_CA"/>
    <property type="match status" value="3"/>
</dbReference>
<keyword evidence="1 6" id="KW-0245">EGF-like domain</keyword>
<dbReference type="PROSITE" id="PS01186">
    <property type="entry name" value="EGF_2"/>
    <property type="match status" value="3"/>
</dbReference>
<feature type="domain" description="EGF-like" evidence="8">
    <location>
        <begin position="338"/>
        <end position="374"/>
    </location>
</feature>
<dbReference type="Gene3D" id="3.10.100.10">
    <property type="entry name" value="Mannose-Binding Protein A, subunit A"/>
    <property type="match status" value="1"/>
</dbReference>
<dbReference type="InterPro" id="IPR001304">
    <property type="entry name" value="C-type_lectin-like"/>
</dbReference>
<sequence>MWVVLILVFGLAAGPASPTGTFLATYSGYDYFKVPVSGQMSSANVKVTCDAAGYVTPCPGDGNCPYSSADCVQTGLTACTFPMNEVSQVLCGDHPWQCPAFDGVYSFMADYSSGFAYGVESGSTTVGNNQYDRYAFCARDPDDDCASNPCWFGTTCVDGNSDFSCDCPKGFEGKKCEIAAFSGQCYQFSPDALSHAEARQACSTKNGHLADVKDGQQQSFIASSIAATTGASNWLGMKLQHVYTLAYSDDSPAQGPLQISAVQPPAQCDFCVLLDSSNSFQAEPTSCTEHHNYICQSDIQSCGQHVCQNGGNCTSCFGDSIFFCDCPDGFGGKSCEININECASNPCQNGGTCHDDVNSYRCRCLPGYVGDNCEGDVDWCSLVTCPFDWTCQDYGPHFTCLAPFVRKNNYRCNSASCPDGMNCIEDGASFSCWAN</sequence>
<dbReference type="SMART" id="SM00181">
    <property type="entry name" value="EGF"/>
    <property type="match status" value="3"/>
</dbReference>
<keyword evidence="4 6" id="KW-1015">Disulfide bond</keyword>
<comment type="caution">
    <text evidence="6">Lacks conserved residue(s) required for the propagation of feature annotation.</text>
</comment>